<dbReference type="GO" id="GO:0003677">
    <property type="term" value="F:DNA binding"/>
    <property type="evidence" value="ECO:0007669"/>
    <property type="project" value="UniProtKB-KW"/>
</dbReference>
<dbReference type="PROSITE" id="PS00552">
    <property type="entry name" value="HTH_MERR_1"/>
    <property type="match status" value="1"/>
</dbReference>
<dbReference type="PANTHER" id="PTHR30204:SF93">
    <property type="entry name" value="HTH MERR-TYPE DOMAIN-CONTAINING PROTEIN"/>
    <property type="match status" value="1"/>
</dbReference>
<reference evidence="3 4" key="1">
    <citation type="submission" date="2018-07" db="EMBL/GenBank/DDBJ databases">
        <title>Desertimonas flava gen. nov. sp. nov.</title>
        <authorList>
            <person name="Liu S."/>
        </authorList>
    </citation>
    <scope>NUCLEOTIDE SEQUENCE [LARGE SCALE GENOMIC DNA]</scope>
    <source>
        <strain evidence="3 4">16Sb5-5</strain>
    </source>
</reference>
<dbReference type="EMBL" id="QOUI01000006">
    <property type="protein sequence ID" value="RCK69452.1"/>
    <property type="molecule type" value="Genomic_DNA"/>
</dbReference>
<dbReference type="PANTHER" id="PTHR30204">
    <property type="entry name" value="REDOX-CYCLING DRUG-SENSING TRANSCRIPTIONAL ACTIVATOR SOXR"/>
    <property type="match status" value="1"/>
</dbReference>
<sequence>MRQASDGREPEGRAARTMHIGELAERTGLSLRTIRHYDEVDLLKPSGRTDGGFRLYTEDDLDRLLLIRRMKPLGYSLEEMAALLRVIDALSDGRAGTEERARLSDLVAETERRRDRLAQQVAWAEEFLALLRSHVPGD</sequence>
<protein>
    <submittedName>
        <fullName evidence="3">MerR family transcriptional regulator</fullName>
    </submittedName>
</protein>
<dbReference type="AlphaFoldDB" id="A0A367YWS0"/>
<dbReference type="Proteomes" id="UP000252770">
    <property type="component" value="Unassembled WGS sequence"/>
</dbReference>
<dbReference type="Pfam" id="PF13411">
    <property type="entry name" value="MerR_1"/>
    <property type="match status" value="1"/>
</dbReference>
<dbReference type="SMART" id="SM00422">
    <property type="entry name" value="HTH_MERR"/>
    <property type="match status" value="1"/>
</dbReference>
<dbReference type="InterPro" id="IPR000551">
    <property type="entry name" value="MerR-type_HTH_dom"/>
</dbReference>
<keyword evidence="4" id="KW-1185">Reference proteome</keyword>
<dbReference type="PROSITE" id="PS50937">
    <property type="entry name" value="HTH_MERR_2"/>
    <property type="match status" value="1"/>
</dbReference>
<evidence type="ECO:0000313" key="4">
    <source>
        <dbReference type="Proteomes" id="UP000252770"/>
    </source>
</evidence>
<evidence type="ECO:0000313" key="3">
    <source>
        <dbReference type="EMBL" id="RCK69452.1"/>
    </source>
</evidence>
<evidence type="ECO:0000256" key="1">
    <source>
        <dbReference type="ARBA" id="ARBA00023125"/>
    </source>
</evidence>
<dbReference type="PRINTS" id="PR00040">
    <property type="entry name" value="HTHMERR"/>
</dbReference>
<organism evidence="3 4">
    <name type="scientific">Desertihabitans brevis</name>
    <dbReference type="NCBI Taxonomy" id="2268447"/>
    <lineage>
        <taxon>Bacteria</taxon>
        <taxon>Bacillati</taxon>
        <taxon>Actinomycetota</taxon>
        <taxon>Actinomycetes</taxon>
        <taxon>Propionibacteriales</taxon>
        <taxon>Propionibacteriaceae</taxon>
        <taxon>Desertihabitans</taxon>
    </lineage>
</organism>
<proteinExistence type="predicted"/>
<feature type="domain" description="HTH merR-type" evidence="2">
    <location>
        <begin position="17"/>
        <end position="86"/>
    </location>
</feature>
<evidence type="ECO:0000259" key="2">
    <source>
        <dbReference type="PROSITE" id="PS50937"/>
    </source>
</evidence>
<keyword evidence="1" id="KW-0238">DNA-binding</keyword>
<comment type="caution">
    <text evidence="3">The sequence shown here is derived from an EMBL/GenBank/DDBJ whole genome shotgun (WGS) entry which is preliminary data.</text>
</comment>
<dbReference type="SUPFAM" id="SSF46955">
    <property type="entry name" value="Putative DNA-binding domain"/>
    <property type="match status" value="1"/>
</dbReference>
<dbReference type="GO" id="GO:0003700">
    <property type="term" value="F:DNA-binding transcription factor activity"/>
    <property type="evidence" value="ECO:0007669"/>
    <property type="project" value="InterPro"/>
</dbReference>
<dbReference type="InterPro" id="IPR009061">
    <property type="entry name" value="DNA-bd_dom_put_sf"/>
</dbReference>
<dbReference type="Gene3D" id="1.10.1660.10">
    <property type="match status" value="1"/>
</dbReference>
<name>A0A367YWS0_9ACTN</name>
<gene>
    <name evidence="3" type="ORF">DT076_11265</name>
</gene>
<dbReference type="InterPro" id="IPR047057">
    <property type="entry name" value="MerR_fam"/>
</dbReference>
<accession>A0A367YWS0</accession>